<comment type="similarity">
    <text evidence="1">Belongs to the LOB domain-containing protein family.</text>
</comment>
<organism evidence="4 5">
    <name type="scientific">Carnegiea gigantea</name>
    <dbReference type="NCBI Taxonomy" id="171969"/>
    <lineage>
        <taxon>Eukaryota</taxon>
        <taxon>Viridiplantae</taxon>
        <taxon>Streptophyta</taxon>
        <taxon>Embryophyta</taxon>
        <taxon>Tracheophyta</taxon>
        <taxon>Spermatophyta</taxon>
        <taxon>Magnoliopsida</taxon>
        <taxon>eudicotyledons</taxon>
        <taxon>Gunneridae</taxon>
        <taxon>Pentapetalae</taxon>
        <taxon>Caryophyllales</taxon>
        <taxon>Cactineae</taxon>
        <taxon>Cactaceae</taxon>
        <taxon>Cactoideae</taxon>
        <taxon>Echinocereeae</taxon>
        <taxon>Carnegiea</taxon>
    </lineage>
</organism>
<dbReference type="PANTHER" id="PTHR31301">
    <property type="entry name" value="LOB DOMAIN-CONTAINING PROTEIN 4-RELATED"/>
    <property type="match status" value="1"/>
</dbReference>
<reference evidence="4" key="1">
    <citation type="submission" date="2022-04" db="EMBL/GenBank/DDBJ databases">
        <title>Carnegiea gigantea Genome sequencing and assembly v2.</title>
        <authorList>
            <person name="Copetti D."/>
            <person name="Sanderson M.J."/>
            <person name="Burquez A."/>
            <person name="Wojciechowski M.F."/>
        </authorList>
    </citation>
    <scope>NUCLEOTIDE SEQUENCE</scope>
    <source>
        <strain evidence="4">SGP5-SGP5p</strain>
        <tissue evidence="4">Aerial part</tissue>
    </source>
</reference>
<dbReference type="AlphaFoldDB" id="A0A9Q1QQP6"/>
<gene>
    <name evidence="4" type="ORF">Cgig2_011451</name>
</gene>
<protein>
    <recommendedName>
        <fullName evidence="3">LOB domain-containing protein</fullName>
    </recommendedName>
</protein>
<evidence type="ECO:0000313" key="4">
    <source>
        <dbReference type="EMBL" id="KAJ8448830.1"/>
    </source>
</evidence>
<sequence>MPTTNTNPNPHACAACKYQRRRCPPNCPLAPYFPADNPTQFFNAHKLFGVHNIVKTILKVEPDRRADAMKALIFTANARARDPVGGCYRMIRQLEAQIVQTQAQLRDVLGCIAIARAQIGLGGFDDGGGVGSSDSVLVSDQSGVGLGLSGRDDNEDNDEDGDVKPGLSLTGRFYPMIALLPSSSQFSVH</sequence>
<accession>A0A9Q1QQP6</accession>
<dbReference type="PANTHER" id="PTHR31301:SF186">
    <property type="entry name" value="OS09G0364100 PROTEIN"/>
    <property type="match status" value="1"/>
</dbReference>
<evidence type="ECO:0000313" key="5">
    <source>
        <dbReference type="Proteomes" id="UP001153076"/>
    </source>
</evidence>
<comment type="caution">
    <text evidence="4">The sequence shown here is derived from an EMBL/GenBank/DDBJ whole genome shotgun (WGS) entry which is preliminary data.</text>
</comment>
<dbReference type="OrthoDB" id="1893065at2759"/>
<keyword evidence="5" id="KW-1185">Reference proteome</keyword>
<dbReference type="Pfam" id="PF03195">
    <property type="entry name" value="LOB"/>
    <property type="match status" value="1"/>
</dbReference>
<dbReference type="EMBL" id="JAKOGI010000027">
    <property type="protein sequence ID" value="KAJ8448830.1"/>
    <property type="molecule type" value="Genomic_DNA"/>
</dbReference>
<dbReference type="InterPro" id="IPR004883">
    <property type="entry name" value="LOB"/>
</dbReference>
<evidence type="ECO:0000256" key="1">
    <source>
        <dbReference type="ARBA" id="ARBA00005474"/>
    </source>
</evidence>
<name>A0A9Q1QQP6_9CARY</name>
<proteinExistence type="inferred from homology"/>
<dbReference type="Proteomes" id="UP001153076">
    <property type="component" value="Unassembled WGS sequence"/>
</dbReference>
<evidence type="ECO:0000259" key="3">
    <source>
        <dbReference type="PROSITE" id="PS50891"/>
    </source>
</evidence>
<feature type="region of interest" description="Disordered" evidence="2">
    <location>
        <begin position="144"/>
        <end position="167"/>
    </location>
</feature>
<evidence type="ECO:0000256" key="2">
    <source>
        <dbReference type="SAM" id="MobiDB-lite"/>
    </source>
</evidence>
<dbReference type="PROSITE" id="PS50891">
    <property type="entry name" value="LOB"/>
    <property type="match status" value="1"/>
</dbReference>
<feature type="domain" description="LOB" evidence="3">
    <location>
        <begin position="11"/>
        <end position="112"/>
    </location>
</feature>